<proteinExistence type="predicted"/>
<protein>
    <submittedName>
        <fullName evidence="1">Uncharacterized protein</fullName>
    </submittedName>
</protein>
<gene>
    <name evidence="1" type="ORF">QQF64_030672</name>
</gene>
<comment type="caution">
    <text evidence="1">The sequence shown here is derived from an EMBL/GenBank/DDBJ whole genome shotgun (WGS) entry which is preliminary data.</text>
</comment>
<dbReference type="Proteomes" id="UP001558613">
    <property type="component" value="Unassembled WGS sequence"/>
</dbReference>
<sequence length="295" mass="33014">MLSASAIRKAFLGSFGDGSSLLSGGRWNSWHKFPESRENRCRLHYWWSSLESGQTGSALSAAVFAYNKDDIALLVQAIRAGHQTGYASLIDSQVIELHVSKSDLSHHIRRTDGAQETCAGVQSAIEILNGAAVMDKNQVHLFKDAAAIDHVWENQQKHLECIQDPPGRNMYTITEYMTRNGVCLPRYSNSLKGFHSFLPNIIPGPHCAAVPFQVYLLAGIARWNSDWESASVKGQKGRKHIVYVSPLVHRLNQRCQELFGEVEETNYRPPVPAGDERIGLEYLFSQSSEPKHLRK</sequence>
<dbReference type="EMBL" id="JAYMGO010000007">
    <property type="protein sequence ID" value="KAL1271656.1"/>
    <property type="molecule type" value="Genomic_DNA"/>
</dbReference>
<evidence type="ECO:0000313" key="1">
    <source>
        <dbReference type="EMBL" id="KAL1271656.1"/>
    </source>
</evidence>
<organism evidence="1 2">
    <name type="scientific">Cirrhinus molitorella</name>
    <name type="common">mud carp</name>
    <dbReference type="NCBI Taxonomy" id="172907"/>
    <lineage>
        <taxon>Eukaryota</taxon>
        <taxon>Metazoa</taxon>
        <taxon>Chordata</taxon>
        <taxon>Craniata</taxon>
        <taxon>Vertebrata</taxon>
        <taxon>Euteleostomi</taxon>
        <taxon>Actinopterygii</taxon>
        <taxon>Neopterygii</taxon>
        <taxon>Teleostei</taxon>
        <taxon>Ostariophysi</taxon>
        <taxon>Cypriniformes</taxon>
        <taxon>Cyprinidae</taxon>
        <taxon>Labeoninae</taxon>
        <taxon>Labeonini</taxon>
        <taxon>Cirrhinus</taxon>
    </lineage>
</organism>
<evidence type="ECO:0000313" key="2">
    <source>
        <dbReference type="Proteomes" id="UP001558613"/>
    </source>
</evidence>
<accession>A0ABR3N4A9</accession>
<name>A0ABR3N4A9_9TELE</name>
<keyword evidence="2" id="KW-1185">Reference proteome</keyword>
<dbReference type="PANTHER" id="PTHR47773:SF1">
    <property type="entry name" value="C2H2-TYPE DOMAIN-CONTAINING PROTEIN"/>
    <property type="match status" value="1"/>
</dbReference>
<reference evidence="1 2" key="1">
    <citation type="submission" date="2023-09" db="EMBL/GenBank/DDBJ databases">
        <authorList>
            <person name="Wang M."/>
        </authorList>
    </citation>
    <scope>NUCLEOTIDE SEQUENCE [LARGE SCALE GENOMIC DNA]</scope>
    <source>
        <strain evidence="1">GT-2023</strain>
        <tissue evidence="1">Liver</tissue>
    </source>
</reference>
<dbReference type="PANTHER" id="PTHR47773">
    <property type="entry name" value="SI:DKEY-9I5.2-RELATED"/>
    <property type="match status" value="1"/>
</dbReference>